<dbReference type="AlphaFoldDB" id="A0AA39URH2"/>
<gene>
    <name evidence="2" type="ORF">EDD18DRAFT_1442045</name>
</gene>
<keyword evidence="3" id="KW-1185">Reference proteome</keyword>
<comment type="caution">
    <text evidence="2">The sequence shown here is derived from an EMBL/GenBank/DDBJ whole genome shotgun (WGS) entry which is preliminary data.</text>
</comment>
<sequence length="196" mass="21343">MSSTTTRKRKSDASSGAATKKTRLILTADRVVDILADPKNYPVPEDPEASRAVFVELSRYARSLEEEIAGSKPKARTPEQVNAAAEKLKSAARSGIKKQMIASETRNGFWKTSCKTGSSKWMCDGVCNDGEIFGAMLDLGGAPTFKMKKMTAEEFQNVVGDIVGSARYNTLYMRGNVNIHWKSAEGTFKLSGSYGV</sequence>
<protein>
    <submittedName>
        <fullName evidence="2">Uncharacterized protein</fullName>
    </submittedName>
</protein>
<feature type="compositionally biased region" description="Basic residues" evidence="1">
    <location>
        <begin position="1"/>
        <end position="10"/>
    </location>
</feature>
<dbReference type="Proteomes" id="UP001175228">
    <property type="component" value="Unassembled WGS sequence"/>
</dbReference>
<dbReference type="EMBL" id="JAUEPU010000009">
    <property type="protein sequence ID" value="KAK0499723.1"/>
    <property type="molecule type" value="Genomic_DNA"/>
</dbReference>
<evidence type="ECO:0000313" key="3">
    <source>
        <dbReference type="Proteomes" id="UP001175228"/>
    </source>
</evidence>
<name>A0AA39URH2_9AGAR</name>
<evidence type="ECO:0000256" key="1">
    <source>
        <dbReference type="SAM" id="MobiDB-lite"/>
    </source>
</evidence>
<proteinExistence type="predicted"/>
<feature type="region of interest" description="Disordered" evidence="1">
    <location>
        <begin position="1"/>
        <end position="20"/>
    </location>
</feature>
<reference evidence="2" key="1">
    <citation type="submission" date="2023-06" db="EMBL/GenBank/DDBJ databases">
        <authorList>
            <consortium name="Lawrence Berkeley National Laboratory"/>
            <person name="Ahrendt S."/>
            <person name="Sahu N."/>
            <person name="Indic B."/>
            <person name="Wong-Bajracharya J."/>
            <person name="Merenyi Z."/>
            <person name="Ke H.-M."/>
            <person name="Monk M."/>
            <person name="Kocsube S."/>
            <person name="Drula E."/>
            <person name="Lipzen A."/>
            <person name="Balint B."/>
            <person name="Henrissat B."/>
            <person name="Andreopoulos B."/>
            <person name="Martin F.M."/>
            <person name="Harder C.B."/>
            <person name="Rigling D."/>
            <person name="Ford K.L."/>
            <person name="Foster G.D."/>
            <person name="Pangilinan J."/>
            <person name="Papanicolaou A."/>
            <person name="Barry K."/>
            <person name="LaButti K."/>
            <person name="Viragh M."/>
            <person name="Koriabine M."/>
            <person name="Yan M."/>
            <person name="Riley R."/>
            <person name="Champramary S."/>
            <person name="Plett K.L."/>
            <person name="Tsai I.J."/>
            <person name="Slot J."/>
            <person name="Sipos G."/>
            <person name="Plett J."/>
            <person name="Nagy L.G."/>
            <person name="Grigoriev I.V."/>
        </authorList>
    </citation>
    <scope>NUCLEOTIDE SEQUENCE</scope>
    <source>
        <strain evidence="2">HWK02</strain>
    </source>
</reference>
<evidence type="ECO:0000313" key="2">
    <source>
        <dbReference type="EMBL" id="KAK0499723.1"/>
    </source>
</evidence>
<organism evidence="2 3">
    <name type="scientific">Armillaria luteobubalina</name>
    <dbReference type="NCBI Taxonomy" id="153913"/>
    <lineage>
        <taxon>Eukaryota</taxon>
        <taxon>Fungi</taxon>
        <taxon>Dikarya</taxon>
        <taxon>Basidiomycota</taxon>
        <taxon>Agaricomycotina</taxon>
        <taxon>Agaricomycetes</taxon>
        <taxon>Agaricomycetidae</taxon>
        <taxon>Agaricales</taxon>
        <taxon>Marasmiineae</taxon>
        <taxon>Physalacriaceae</taxon>
        <taxon>Armillaria</taxon>
    </lineage>
</organism>
<accession>A0AA39URH2</accession>